<accession>A0A0C1MLT4</accession>
<reference evidence="1 2" key="1">
    <citation type="submission" date="2014-12" db="EMBL/GenBank/DDBJ databases">
        <title>Draft Genome Sequence of Pseudoalteromonas luteoviolacea HI1.</title>
        <authorList>
            <person name="Asahina A.Y."/>
            <person name="Hadfield M.G."/>
        </authorList>
    </citation>
    <scope>NUCLEOTIDE SEQUENCE [LARGE SCALE GENOMIC DNA]</scope>
    <source>
        <strain evidence="1 2">HI1</strain>
    </source>
</reference>
<dbReference type="EMBL" id="JWIC01000004">
    <property type="protein sequence ID" value="KID58019.1"/>
    <property type="molecule type" value="Genomic_DNA"/>
</dbReference>
<dbReference type="Proteomes" id="UP000031327">
    <property type="component" value="Unassembled WGS sequence"/>
</dbReference>
<dbReference type="SUPFAM" id="SSF53850">
    <property type="entry name" value="Periplasmic binding protein-like II"/>
    <property type="match status" value="1"/>
</dbReference>
<dbReference type="AlphaFoldDB" id="A0A0C1MLT4"/>
<dbReference type="Gene3D" id="3.40.190.10">
    <property type="entry name" value="Periplasmic binding protein-like II"/>
    <property type="match status" value="2"/>
</dbReference>
<dbReference type="OrthoDB" id="547680at2"/>
<name>A0A0C1MLT4_9GAMM</name>
<proteinExistence type="predicted"/>
<organism evidence="1 2">
    <name type="scientific">Pseudoalteromonas luteoviolacea</name>
    <dbReference type="NCBI Taxonomy" id="43657"/>
    <lineage>
        <taxon>Bacteria</taxon>
        <taxon>Pseudomonadati</taxon>
        <taxon>Pseudomonadota</taxon>
        <taxon>Gammaproteobacteria</taxon>
        <taxon>Alteromonadales</taxon>
        <taxon>Pseudoalteromonadaceae</taxon>
        <taxon>Pseudoalteromonas</taxon>
    </lineage>
</organism>
<evidence type="ECO:0000313" key="2">
    <source>
        <dbReference type="Proteomes" id="UP000031327"/>
    </source>
</evidence>
<evidence type="ECO:0000313" key="1">
    <source>
        <dbReference type="EMBL" id="KID58019.1"/>
    </source>
</evidence>
<gene>
    <name evidence="1" type="ORF">JF50_04575</name>
</gene>
<protein>
    <submittedName>
        <fullName evidence="1">Uncharacterized protein</fullName>
    </submittedName>
</protein>
<comment type="caution">
    <text evidence="1">The sequence shown here is derived from an EMBL/GenBank/DDBJ whole genome shotgun (WGS) entry which is preliminary data.</text>
</comment>
<sequence length="264" mass="30577">MIKYFIGLCLLTLGWVGHAKDEVKKTIYVAKEQRPLYDRDLFLYELLQQALNAADYDVNIEHVKVHPHQQRTLMALSKGQVDLHWSMTSPAREKLAIAVKFPLFDGLIGKRVLIIHKAQYERFKRVTELQQLSRFTAVQGHDWPDTKILSSNGLNVKPIVNYQAMFDMVTGQKADYFPRSIVEAQSEIINQNNAELMIVPDYYLSYPARFYFFVNKDKVELAEKLEIGLSKLKSNGAYNTLLRRYFDLDMLANSHMLPLSNPFE</sequence>